<feature type="coiled-coil region" evidence="1">
    <location>
        <begin position="338"/>
        <end position="365"/>
    </location>
</feature>
<evidence type="ECO:0000256" key="2">
    <source>
        <dbReference type="SAM" id="MobiDB-lite"/>
    </source>
</evidence>
<feature type="compositionally biased region" description="Polar residues" evidence="2">
    <location>
        <begin position="69"/>
        <end position="82"/>
    </location>
</feature>
<evidence type="ECO:0000313" key="4">
    <source>
        <dbReference type="Proteomes" id="UP000053257"/>
    </source>
</evidence>
<feature type="region of interest" description="Disordered" evidence="2">
    <location>
        <begin position="69"/>
        <end position="104"/>
    </location>
</feature>
<dbReference type="AlphaFoldDB" id="A0A0C3RWD8"/>
<keyword evidence="4" id="KW-1185">Reference proteome</keyword>
<feature type="compositionally biased region" description="Polar residues" evidence="2">
    <location>
        <begin position="89"/>
        <end position="104"/>
    </location>
</feature>
<keyword evidence="1" id="KW-0175">Coiled coil</keyword>
<feature type="region of interest" description="Disordered" evidence="2">
    <location>
        <begin position="144"/>
        <end position="164"/>
    </location>
</feature>
<feature type="region of interest" description="Disordered" evidence="2">
    <location>
        <begin position="1"/>
        <end position="20"/>
    </location>
</feature>
<proteinExistence type="predicted"/>
<reference evidence="3 4" key="1">
    <citation type="journal article" date="2014" name="PLoS Genet.">
        <title>Analysis of the Phlebiopsis gigantea genome, transcriptome and secretome provides insight into its pioneer colonization strategies of wood.</title>
        <authorList>
            <person name="Hori C."/>
            <person name="Ishida T."/>
            <person name="Igarashi K."/>
            <person name="Samejima M."/>
            <person name="Suzuki H."/>
            <person name="Master E."/>
            <person name="Ferreira P."/>
            <person name="Ruiz-Duenas F.J."/>
            <person name="Held B."/>
            <person name="Canessa P."/>
            <person name="Larrondo L.F."/>
            <person name="Schmoll M."/>
            <person name="Druzhinina I.S."/>
            <person name="Kubicek C.P."/>
            <person name="Gaskell J.A."/>
            <person name="Kersten P."/>
            <person name="St John F."/>
            <person name="Glasner J."/>
            <person name="Sabat G."/>
            <person name="Splinter BonDurant S."/>
            <person name="Syed K."/>
            <person name="Yadav J."/>
            <person name="Mgbeahuruike A.C."/>
            <person name="Kovalchuk A."/>
            <person name="Asiegbu F.O."/>
            <person name="Lackner G."/>
            <person name="Hoffmeister D."/>
            <person name="Rencoret J."/>
            <person name="Gutierrez A."/>
            <person name="Sun H."/>
            <person name="Lindquist E."/>
            <person name="Barry K."/>
            <person name="Riley R."/>
            <person name="Grigoriev I.V."/>
            <person name="Henrissat B."/>
            <person name="Kues U."/>
            <person name="Berka R.M."/>
            <person name="Martinez A.T."/>
            <person name="Covert S.F."/>
            <person name="Blanchette R.A."/>
            <person name="Cullen D."/>
        </authorList>
    </citation>
    <scope>NUCLEOTIDE SEQUENCE [LARGE SCALE GENOMIC DNA]</scope>
    <source>
        <strain evidence="3 4">11061_1 CR5-6</strain>
    </source>
</reference>
<organism evidence="3 4">
    <name type="scientific">Phlebiopsis gigantea (strain 11061_1 CR5-6)</name>
    <name type="common">White-rot fungus</name>
    <name type="synonym">Peniophora gigantea</name>
    <dbReference type="NCBI Taxonomy" id="745531"/>
    <lineage>
        <taxon>Eukaryota</taxon>
        <taxon>Fungi</taxon>
        <taxon>Dikarya</taxon>
        <taxon>Basidiomycota</taxon>
        <taxon>Agaricomycotina</taxon>
        <taxon>Agaricomycetes</taxon>
        <taxon>Polyporales</taxon>
        <taxon>Phanerochaetaceae</taxon>
        <taxon>Phlebiopsis</taxon>
    </lineage>
</organism>
<dbReference type="OrthoDB" id="3264780at2759"/>
<evidence type="ECO:0000313" key="3">
    <source>
        <dbReference type="EMBL" id="KIP05846.1"/>
    </source>
</evidence>
<protein>
    <submittedName>
        <fullName evidence="3">Uncharacterized protein</fullName>
    </submittedName>
</protein>
<dbReference type="HOGENOM" id="CLU_719827_0_0_1"/>
<dbReference type="EMBL" id="KN840532">
    <property type="protein sequence ID" value="KIP05846.1"/>
    <property type="molecule type" value="Genomic_DNA"/>
</dbReference>
<name>A0A0C3RWD8_PHLG1</name>
<feature type="compositionally biased region" description="Polar residues" evidence="2">
    <location>
        <begin position="144"/>
        <end position="153"/>
    </location>
</feature>
<feature type="region of interest" description="Disordered" evidence="2">
    <location>
        <begin position="262"/>
        <end position="282"/>
    </location>
</feature>
<accession>A0A0C3RWD8</accession>
<gene>
    <name evidence="3" type="ORF">PHLGIDRAFT_24877</name>
</gene>
<feature type="compositionally biased region" description="Low complexity" evidence="2">
    <location>
        <begin position="262"/>
        <end position="275"/>
    </location>
</feature>
<dbReference type="Proteomes" id="UP000053257">
    <property type="component" value="Unassembled WGS sequence"/>
</dbReference>
<sequence>MTSHSSVDAPVLDTPSSLSQHTEDNIDDLLSIFNDLPAGELDALLDSTDFSTIIPEDFDFTSLFDTAPVTQTPIDAPPNQSGDLVIPETQPSEPTDTNVNTTTSSPMFVIDPELLALSTPIPPLIAAPSCNDVTARPERPHIQTTNVTSSSMGSGAPPTPTLVGSPLSQVDFDPPTPNWDFPFLEPEIVGNEPEGTSARASSESGNDSEDVGGGGLPKGRDKGKGRAVEVGMTDEREDMPMIVGPPSIPALLSATSLASSRASSSSAPSIHTTTPNLPTHLQGPAPFNPLDVLEPLRKTLEALLPQPSRVSSLLVAPPAVMQSRPSVPTQVKDRDEILRRARLMRQQLAEEIERAKIELWETTMEGGCLAVLAKERDKSVVEKH</sequence>
<evidence type="ECO:0000256" key="1">
    <source>
        <dbReference type="SAM" id="Coils"/>
    </source>
</evidence>
<dbReference type="STRING" id="745531.A0A0C3RWD8"/>
<feature type="region of interest" description="Disordered" evidence="2">
    <location>
        <begin position="184"/>
        <end position="226"/>
    </location>
</feature>